<reference evidence="1" key="1">
    <citation type="submission" date="2023-03" db="EMBL/GenBank/DDBJ databases">
        <authorList>
            <person name="Steffen K."/>
            <person name="Cardenas P."/>
        </authorList>
    </citation>
    <scope>NUCLEOTIDE SEQUENCE</scope>
</reference>
<comment type="caution">
    <text evidence="1">The sequence shown here is derived from an EMBL/GenBank/DDBJ whole genome shotgun (WGS) entry which is preliminary data.</text>
</comment>
<dbReference type="AlphaFoldDB" id="A0AA35T7V5"/>
<evidence type="ECO:0000313" key="1">
    <source>
        <dbReference type="EMBL" id="CAI8042899.1"/>
    </source>
</evidence>
<sequence length="71" mass="7613">MFAHGNVVILESHASGKTLRSYHGTAEGIGGRGIHAQWKVNVRGFGVIALQNQHTPSHWLAIRDGATIANV</sequence>
<proteinExistence type="predicted"/>
<keyword evidence="2" id="KW-1185">Reference proteome</keyword>
<organism evidence="1 2">
    <name type="scientific">Geodia barretti</name>
    <name type="common">Barrett's horny sponge</name>
    <dbReference type="NCBI Taxonomy" id="519541"/>
    <lineage>
        <taxon>Eukaryota</taxon>
        <taxon>Metazoa</taxon>
        <taxon>Porifera</taxon>
        <taxon>Demospongiae</taxon>
        <taxon>Heteroscleromorpha</taxon>
        <taxon>Tetractinellida</taxon>
        <taxon>Astrophorina</taxon>
        <taxon>Geodiidae</taxon>
        <taxon>Geodia</taxon>
    </lineage>
</organism>
<dbReference type="Proteomes" id="UP001174909">
    <property type="component" value="Unassembled WGS sequence"/>
</dbReference>
<gene>
    <name evidence="1" type="ORF">GBAR_LOCUS23795</name>
</gene>
<protein>
    <submittedName>
        <fullName evidence="1">Uncharacterized protein</fullName>
    </submittedName>
</protein>
<accession>A0AA35T7V5</accession>
<dbReference type="EMBL" id="CASHTH010003290">
    <property type="protein sequence ID" value="CAI8042899.1"/>
    <property type="molecule type" value="Genomic_DNA"/>
</dbReference>
<name>A0AA35T7V5_GEOBA</name>
<evidence type="ECO:0000313" key="2">
    <source>
        <dbReference type="Proteomes" id="UP001174909"/>
    </source>
</evidence>